<evidence type="ECO:0000256" key="6">
    <source>
        <dbReference type="SAM" id="SignalP"/>
    </source>
</evidence>
<evidence type="ECO:0000256" key="1">
    <source>
        <dbReference type="ARBA" id="ARBA00004613"/>
    </source>
</evidence>
<feature type="compositionally biased region" description="Basic and acidic residues" evidence="5">
    <location>
        <begin position="779"/>
        <end position="789"/>
    </location>
</feature>
<feature type="compositionally biased region" description="Acidic residues" evidence="5">
    <location>
        <begin position="643"/>
        <end position="652"/>
    </location>
</feature>
<evidence type="ECO:0000313" key="9">
    <source>
        <dbReference type="EMBL" id="GAA3520794.1"/>
    </source>
</evidence>
<name>A0ABP6UVN4_9ACTN</name>
<evidence type="ECO:0000256" key="5">
    <source>
        <dbReference type="SAM" id="MobiDB-lite"/>
    </source>
</evidence>
<dbReference type="InterPro" id="IPR013783">
    <property type="entry name" value="Ig-like_fold"/>
</dbReference>
<evidence type="ECO:0008006" key="11">
    <source>
        <dbReference type="Google" id="ProtNLM"/>
    </source>
</evidence>
<organism evidence="9 10">
    <name type="scientific">Nocardioides daeguensis</name>
    <dbReference type="NCBI Taxonomy" id="908359"/>
    <lineage>
        <taxon>Bacteria</taxon>
        <taxon>Bacillati</taxon>
        <taxon>Actinomycetota</taxon>
        <taxon>Actinomycetes</taxon>
        <taxon>Propionibacteriales</taxon>
        <taxon>Nocardioidaceae</taxon>
        <taxon>Nocardioides</taxon>
    </lineage>
</organism>
<keyword evidence="3 6" id="KW-0732">Signal</keyword>
<feature type="compositionally biased region" description="Basic and acidic residues" evidence="5">
    <location>
        <begin position="692"/>
        <end position="711"/>
    </location>
</feature>
<dbReference type="Pfam" id="PF19077">
    <property type="entry name" value="Big_13"/>
    <property type="match status" value="2"/>
</dbReference>
<reference evidence="10" key="1">
    <citation type="journal article" date="2019" name="Int. J. Syst. Evol. Microbiol.">
        <title>The Global Catalogue of Microorganisms (GCM) 10K type strain sequencing project: providing services to taxonomists for standard genome sequencing and annotation.</title>
        <authorList>
            <consortium name="The Broad Institute Genomics Platform"/>
            <consortium name="The Broad Institute Genome Sequencing Center for Infectious Disease"/>
            <person name="Wu L."/>
            <person name="Ma J."/>
        </authorList>
    </citation>
    <scope>NUCLEOTIDE SEQUENCE [LARGE SCALE GENOMIC DNA]</scope>
    <source>
        <strain evidence="10">JCM 17460</strain>
    </source>
</reference>
<feature type="region of interest" description="Disordered" evidence="5">
    <location>
        <begin position="436"/>
        <end position="538"/>
    </location>
</feature>
<feature type="region of interest" description="Disordered" evidence="5">
    <location>
        <begin position="767"/>
        <end position="840"/>
    </location>
</feature>
<dbReference type="Proteomes" id="UP001500301">
    <property type="component" value="Unassembled WGS sequence"/>
</dbReference>
<accession>A0ABP6UVN4</accession>
<feature type="compositionally biased region" description="Acidic residues" evidence="5">
    <location>
        <begin position="493"/>
        <end position="504"/>
    </location>
</feature>
<dbReference type="PANTHER" id="PTHR37467">
    <property type="entry name" value="EXPORTED CALCIUM-BINDING GLYCOPROTEIN-RELATED"/>
    <property type="match status" value="1"/>
</dbReference>
<proteinExistence type="predicted"/>
<evidence type="ECO:0000259" key="7">
    <source>
        <dbReference type="Pfam" id="PF03495"/>
    </source>
</evidence>
<sequence length="840" mass="84400">MTTAAAFAVVLPPTSVQAAPLPARYAADAHADLVSLQSDLVGNPLANVYVGHSQVQVDSNGGLEDPEGGQAVPAAARVHAESSNVDVQLLSNNPTITTDSTEAIAPPPADPAQKELLDVPLGPIADVGLLHGDVSADYVSDGSCPALVGGSRVLGTSRTDTAGVSLLGVPGLPVANVGQVGASHVETRTELVDVAGAGDAVRSTAVLDVAPVHLLGGLVTIKVASPVVITAESDGVNPPTVSSSNPTAQVFVAGLKFADLTSDGASVPINVPLALVNVSLNLALFQPTATIDPATRTASLDLGAVLGVDLNVSTGIAPFTTDIVDLHLGVGQMGVTATAPAGGVECATPAASVITAPTTGATLTDATPTITGTAQPGSTVTLVIDGGTPVQVPVDNTGHWTHTPTTDLADGSHTVSVDGDANGAGTDDTVTFTIDTGAASTDTDGDGIPDSDEAQHGTDPNDADTDDDGLDDGEEISGAGNEFDGAPTNPTDPDSDDDGLLDGEEAAHATDPNEADTDGGSVNDGDEVDHGTDPLDPLDDTVVVIDATVITAPGTGTTVADATPTISGTAQPGSTVTLVIDGGTPVQVPVDNTGHWTHTPTTDLADGSHTVTVDGDANGAGTDDTVTFTTDAPGPGTGAGADTDGDGIPDSDEAQHGTDPKDADTDDDGLTDGQELSGATGCVTASGVHGPTDPRRPDTDGDGLSDGKEVNGTDLAQTYSATAGKPRKKRTIGLVRTNPCLQDTDGDLLTDLQEVKGIKIGQRIVRSKANGGPYKIKVRMTDPTRKDTDGDGLSDYDEVTGAKNKRFKKRKSDPTVADTDWGGGRDGQEVRSKHDPSRHG</sequence>
<keyword evidence="4" id="KW-0106">Calcium</keyword>
<feature type="compositionally biased region" description="Basic and acidic residues" evidence="5">
    <location>
        <begin position="826"/>
        <end position="840"/>
    </location>
</feature>
<feature type="domain" description="Bacterial Ig-like" evidence="8">
    <location>
        <begin position="559"/>
        <end position="631"/>
    </location>
</feature>
<dbReference type="RefSeq" id="WP_344770902.1">
    <property type="nucleotide sequence ID" value="NZ_BAABBB010000004.1"/>
</dbReference>
<dbReference type="InterPro" id="IPR053180">
    <property type="entry name" value="Ca-binding_acidic-repeat"/>
</dbReference>
<dbReference type="Gene3D" id="2.60.40.10">
    <property type="entry name" value="Immunoglobulins"/>
    <property type="match status" value="2"/>
</dbReference>
<gene>
    <name evidence="9" type="ORF">GCM10022263_05880</name>
</gene>
<dbReference type="EMBL" id="BAABBB010000004">
    <property type="protein sequence ID" value="GAA3520794.1"/>
    <property type="molecule type" value="Genomic_DNA"/>
</dbReference>
<feature type="compositionally biased region" description="Acidic residues" evidence="5">
    <location>
        <begin position="461"/>
        <end position="475"/>
    </location>
</feature>
<comment type="subcellular location">
    <subcellularLocation>
        <location evidence="1">Secreted</location>
    </subcellularLocation>
</comment>
<feature type="signal peptide" evidence="6">
    <location>
        <begin position="1"/>
        <end position="18"/>
    </location>
</feature>
<feature type="compositionally biased region" description="Basic and acidic residues" evidence="5">
    <location>
        <begin position="653"/>
        <end position="663"/>
    </location>
</feature>
<protein>
    <recommendedName>
        <fullName evidence="11">Bacterial Ig-like domain-containing protein</fullName>
    </recommendedName>
</protein>
<keyword evidence="2" id="KW-0964">Secreted</keyword>
<evidence type="ECO:0000256" key="3">
    <source>
        <dbReference type="ARBA" id="ARBA00022729"/>
    </source>
</evidence>
<feature type="chain" id="PRO_5046376064" description="Bacterial Ig-like domain-containing protein" evidence="6">
    <location>
        <begin position="19"/>
        <end position="840"/>
    </location>
</feature>
<dbReference type="Pfam" id="PF18884">
    <property type="entry name" value="TSP3_bac"/>
    <property type="match status" value="5"/>
</dbReference>
<dbReference type="PANTHER" id="PTHR37467:SF1">
    <property type="entry name" value="EXPORTED CALCIUM-BINDING GLYCOPROTEIN"/>
    <property type="match status" value="1"/>
</dbReference>
<feature type="domain" description="Bacterial Ig-like" evidence="8">
    <location>
        <begin position="364"/>
        <end position="436"/>
    </location>
</feature>
<dbReference type="InterPro" id="IPR059100">
    <property type="entry name" value="TSP3_bac"/>
</dbReference>
<dbReference type="Pfam" id="PF03495">
    <property type="entry name" value="Binary_toxB"/>
    <property type="match status" value="1"/>
</dbReference>
<evidence type="ECO:0000259" key="8">
    <source>
        <dbReference type="Pfam" id="PF19077"/>
    </source>
</evidence>
<evidence type="ECO:0000256" key="2">
    <source>
        <dbReference type="ARBA" id="ARBA00022525"/>
    </source>
</evidence>
<evidence type="ECO:0000256" key="4">
    <source>
        <dbReference type="ARBA" id="ARBA00022837"/>
    </source>
</evidence>
<keyword evidence="10" id="KW-1185">Reference proteome</keyword>
<evidence type="ECO:0000313" key="10">
    <source>
        <dbReference type="Proteomes" id="UP001500301"/>
    </source>
</evidence>
<dbReference type="Gene3D" id="3.90.182.10">
    <property type="entry name" value="Toxin - Anthrax Protective Antigen,domain 1"/>
    <property type="match status" value="1"/>
</dbReference>
<feature type="region of interest" description="Disordered" evidence="5">
    <location>
        <begin position="614"/>
        <end position="730"/>
    </location>
</feature>
<dbReference type="InterPro" id="IPR044016">
    <property type="entry name" value="Big_13"/>
</dbReference>
<feature type="compositionally biased region" description="Acidic residues" evidence="5">
    <location>
        <begin position="443"/>
        <end position="452"/>
    </location>
</feature>
<feature type="compositionally biased region" description="Low complexity" evidence="5">
    <location>
        <begin position="614"/>
        <end position="634"/>
    </location>
</feature>
<feature type="domain" description="Protective antigen Ca-binding" evidence="7">
    <location>
        <begin position="742"/>
        <end position="817"/>
    </location>
</feature>
<comment type="caution">
    <text evidence="9">The sequence shown here is derived from an EMBL/GenBank/DDBJ whole genome shotgun (WGS) entry which is preliminary data.</text>
</comment>
<dbReference type="InterPro" id="IPR035088">
    <property type="entry name" value="PA_Ca-bd"/>
</dbReference>